<evidence type="ECO:0000256" key="1">
    <source>
        <dbReference type="SAM" id="SignalP"/>
    </source>
</evidence>
<comment type="caution">
    <text evidence="2">The sequence shown here is derived from an EMBL/GenBank/DDBJ whole genome shotgun (WGS) entry which is preliminary data.</text>
</comment>
<dbReference type="RefSeq" id="WP_157481759.1">
    <property type="nucleotide sequence ID" value="NZ_JAZDQD010000003.1"/>
</dbReference>
<dbReference type="PROSITE" id="PS51257">
    <property type="entry name" value="PROKAR_LIPOPROTEIN"/>
    <property type="match status" value="1"/>
</dbReference>
<dbReference type="Proteomes" id="UP000433945">
    <property type="component" value="Unassembled WGS sequence"/>
</dbReference>
<sequence>MKSKFLSMLAVAALVLASCSSDDDSATPTPTPVDTNLTGNLTEDLTLDASLEYKLTGAFIVKDGATLTIPAGTTIKAVAGGTNVYLLVERGGKIIADGDAQNPIKFTSDASAPVAGDWGGVIINGRAPLSRQDGTNSEAATEINNAFLFGGDNVADNSGILDYVIIEYTGARIDDESEHNGLTLNGVGNGTQISNIFLTYGDDDAIEFFGGTVNVNNILVVNCTDDMFDFTQGYKGTITNAYGIREAGYTAVTVDPRGVEADGNLDGNSPTDINQSDFVINGITIINNAPGAEATMQDVFKIRRGAKATILNGYAKFGTGVTAGDFIDLTDSKGPAEDGTAFTVTRDAANGLGEAAIKNTPTDSATITENGTQTGANSSVFAWTGYAF</sequence>
<dbReference type="AlphaFoldDB" id="A0A6N8HB54"/>
<feature type="signal peptide" evidence="1">
    <location>
        <begin position="1"/>
        <end position="17"/>
    </location>
</feature>
<organism evidence="2 3">
    <name type="scientific">Flavobacterium rakeshii</name>
    <dbReference type="NCBI Taxonomy" id="1038845"/>
    <lineage>
        <taxon>Bacteria</taxon>
        <taxon>Pseudomonadati</taxon>
        <taxon>Bacteroidota</taxon>
        <taxon>Flavobacteriia</taxon>
        <taxon>Flavobacteriales</taxon>
        <taxon>Flavobacteriaceae</taxon>
        <taxon>Flavobacterium</taxon>
    </lineage>
</organism>
<evidence type="ECO:0000313" key="2">
    <source>
        <dbReference type="EMBL" id="MUV02795.1"/>
    </source>
</evidence>
<proteinExistence type="predicted"/>
<keyword evidence="1" id="KW-0732">Signal</keyword>
<feature type="chain" id="PRO_5027092462" description="Multidrug transporter" evidence="1">
    <location>
        <begin position="18"/>
        <end position="388"/>
    </location>
</feature>
<reference evidence="2 3" key="1">
    <citation type="submission" date="2019-12" db="EMBL/GenBank/DDBJ databases">
        <authorList>
            <person name="Sun J.-Q."/>
        </authorList>
    </citation>
    <scope>NUCLEOTIDE SEQUENCE [LARGE SCALE GENOMIC DNA]</scope>
    <source>
        <strain evidence="2 3">JCM 17928</strain>
    </source>
</reference>
<dbReference type="PANTHER" id="PTHR41339">
    <property type="entry name" value="LIPL48"/>
    <property type="match status" value="1"/>
</dbReference>
<evidence type="ECO:0000313" key="3">
    <source>
        <dbReference type="Proteomes" id="UP000433945"/>
    </source>
</evidence>
<evidence type="ECO:0008006" key="4">
    <source>
        <dbReference type="Google" id="ProtNLM"/>
    </source>
</evidence>
<gene>
    <name evidence="2" type="ORF">GN157_03660</name>
</gene>
<dbReference type="InterPro" id="IPR011050">
    <property type="entry name" value="Pectin_lyase_fold/virulence"/>
</dbReference>
<accession>A0A6N8HB54</accession>
<dbReference type="OrthoDB" id="1521716at2"/>
<name>A0A6N8HB54_9FLAO</name>
<dbReference type="SUPFAM" id="SSF51126">
    <property type="entry name" value="Pectin lyase-like"/>
    <property type="match status" value="1"/>
</dbReference>
<protein>
    <recommendedName>
        <fullName evidence="4">Multidrug transporter</fullName>
    </recommendedName>
</protein>
<dbReference type="EMBL" id="WOWP01000011">
    <property type="protein sequence ID" value="MUV02795.1"/>
    <property type="molecule type" value="Genomic_DNA"/>
</dbReference>
<dbReference type="PANTHER" id="PTHR41339:SF1">
    <property type="entry name" value="SECRETED PROTEIN"/>
    <property type="match status" value="1"/>
</dbReference>
<keyword evidence="3" id="KW-1185">Reference proteome</keyword>